<name>A0A1G9LF53_9FLAO</name>
<dbReference type="Proteomes" id="UP000199440">
    <property type="component" value="Unassembled WGS sequence"/>
</dbReference>
<evidence type="ECO:0000313" key="1">
    <source>
        <dbReference type="EMBL" id="SDL60494.1"/>
    </source>
</evidence>
<accession>A0A1G9LF53</accession>
<proteinExistence type="predicted"/>
<dbReference type="AlphaFoldDB" id="A0A1G9LF53"/>
<evidence type="ECO:0000313" key="2">
    <source>
        <dbReference type="Proteomes" id="UP000199440"/>
    </source>
</evidence>
<keyword evidence="2" id="KW-1185">Reference proteome</keyword>
<sequence>MVFSYLFAEPEEGNIRFMKSPSGAGIGKPAWDFQYILPNFEAGKEYSLKWRVIYKKWRGEKDIEKEYRRWIKTSK</sequence>
<protein>
    <submittedName>
        <fullName evidence="1">Uncharacterized protein</fullName>
    </submittedName>
</protein>
<gene>
    <name evidence="1" type="ORF">SAMN04488514_10238</name>
</gene>
<reference evidence="1 2" key="1">
    <citation type="submission" date="2016-10" db="EMBL/GenBank/DDBJ databases">
        <authorList>
            <person name="de Groot N.N."/>
        </authorList>
    </citation>
    <scope>NUCLEOTIDE SEQUENCE [LARGE SCALE GENOMIC DNA]</scope>
    <source>
        <strain evidence="1 2">DSM 19886</strain>
    </source>
</reference>
<dbReference type="EMBL" id="FNGV01000002">
    <property type="protein sequence ID" value="SDL60494.1"/>
    <property type="molecule type" value="Genomic_DNA"/>
</dbReference>
<organism evidence="1 2">
    <name type="scientific">Kriegella aquimaris</name>
    <dbReference type="NCBI Taxonomy" id="192904"/>
    <lineage>
        <taxon>Bacteria</taxon>
        <taxon>Pseudomonadati</taxon>
        <taxon>Bacteroidota</taxon>
        <taxon>Flavobacteriia</taxon>
        <taxon>Flavobacteriales</taxon>
        <taxon>Flavobacteriaceae</taxon>
        <taxon>Kriegella</taxon>
    </lineage>
</organism>
<dbReference type="STRING" id="192904.SAMN04488514_10238"/>